<dbReference type="OrthoDB" id="6611281at2759"/>
<dbReference type="Proteomes" id="UP000502823">
    <property type="component" value="Unassembled WGS sequence"/>
</dbReference>
<reference evidence="2" key="1">
    <citation type="submission" date="2020-01" db="EMBL/GenBank/DDBJ databases">
        <title>Draft genome sequence of the Termite Coptotermes fromosanus.</title>
        <authorList>
            <person name="Itakura S."/>
            <person name="Yosikawa Y."/>
            <person name="Umezawa K."/>
        </authorList>
    </citation>
    <scope>NUCLEOTIDE SEQUENCE [LARGE SCALE GENOMIC DNA]</scope>
</reference>
<gene>
    <name evidence="1" type="ORF">Cfor_07713</name>
</gene>
<comment type="caution">
    <text evidence="1">The sequence shown here is derived from an EMBL/GenBank/DDBJ whole genome shotgun (WGS) entry which is preliminary data.</text>
</comment>
<dbReference type="EMBL" id="BLKM01008651">
    <property type="protein sequence ID" value="GFG34485.1"/>
    <property type="molecule type" value="Genomic_DNA"/>
</dbReference>
<keyword evidence="2" id="KW-1185">Reference proteome</keyword>
<dbReference type="AlphaFoldDB" id="A0A6L2PVJ6"/>
<evidence type="ECO:0000313" key="1">
    <source>
        <dbReference type="EMBL" id="GFG34485.1"/>
    </source>
</evidence>
<sequence length="76" mass="8715">MEWKGVVELKSVTAVKRRFTACYRSDAALRNSINSWMKKFKETGSVNDKPKSGRPQINEETVTVVQEAFESVHLRN</sequence>
<proteinExistence type="predicted"/>
<organism evidence="1 2">
    <name type="scientific">Coptotermes formosanus</name>
    <name type="common">Formosan subterranean termite</name>
    <dbReference type="NCBI Taxonomy" id="36987"/>
    <lineage>
        <taxon>Eukaryota</taxon>
        <taxon>Metazoa</taxon>
        <taxon>Ecdysozoa</taxon>
        <taxon>Arthropoda</taxon>
        <taxon>Hexapoda</taxon>
        <taxon>Insecta</taxon>
        <taxon>Pterygota</taxon>
        <taxon>Neoptera</taxon>
        <taxon>Polyneoptera</taxon>
        <taxon>Dictyoptera</taxon>
        <taxon>Blattodea</taxon>
        <taxon>Blattoidea</taxon>
        <taxon>Termitoidae</taxon>
        <taxon>Rhinotermitidae</taxon>
        <taxon>Coptotermes</taxon>
    </lineage>
</organism>
<dbReference type="InParanoid" id="A0A6L2PVJ6"/>
<accession>A0A6L2PVJ6</accession>
<name>A0A6L2PVJ6_COPFO</name>
<evidence type="ECO:0000313" key="2">
    <source>
        <dbReference type="Proteomes" id="UP000502823"/>
    </source>
</evidence>
<protein>
    <submittedName>
        <fullName evidence="1">Uncharacterized protein</fullName>
    </submittedName>
</protein>